<evidence type="ECO:0000313" key="1">
    <source>
        <dbReference type="EMBL" id="QHT17190.1"/>
    </source>
</evidence>
<dbReference type="AlphaFoldDB" id="A0A6C0DLT0"/>
<dbReference type="SUPFAM" id="SSF53335">
    <property type="entry name" value="S-adenosyl-L-methionine-dependent methyltransferases"/>
    <property type="match status" value="1"/>
</dbReference>
<protein>
    <recommendedName>
        <fullName evidence="2">Methyltransferase</fullName>
    </recommendedName>
</protein>
<dbReference type="EMBL" id="MN739632">
    <property type="protein sequence ID" value="QHT17190.1"/>
    <property type="molecule type" value="Genomic_DNA"/>
</dbReference>
<organism evidence="1">
    <name type="scientific">viral metagenome</name>
    <dbReference type="NCBI Taxonomy" id="1070528"/>
    <lineage>
        <taxon>unclassified sequences</taxon>
        <taxon>metagenomes</taxon>
        <taxon>organismal metagenomes</taxon>
    </lineage>
</organism>
<proteinExistence type="predicted"/>
<evidence type="ECO:0008006" key="2">
    <source>
        <dbReference type="Google" id="ProtNLM"/>
    </source>
</evidence>
<sequence>MDSISILNSKYKDLLDNALSYYTSNEIYIKYFGRIPLSRYYTFKYCFEEFEKNNMKTVVELGTSRSFVDGRFEGCNSDNILYWEPGNPSKWDWSAGCFTKTAAECLYYVPGFNLTTVDLIPNHINRCKIMNSANNKIKYLVMSSEEYLSTLNEKIDFLYLDTGDITPIKFTADLHLREAKIIVERDLISKNGIILIDDIRSTVPYEYGESIDLGKGHLSIPYFIENGFELVMDEYQTVLRKT</sequence>
<accession>A0A6C0DLT0</accession>
<dbReference type="Gene3D" id="3.40.50.150">
    <property type="entry name" value="Vaccinia Virus protein VP39"/>
    <property type="match status" value="1"/>
</dbReference>
<name>A0A6C0DLT0_9ZZZZ</name>
<dbReference type="InterPro" id="IPR029063">
    <property type="entry name" value="SAM-dependent_MTases_sf"/>
</dbReference>
<reference evidence="1" key="1">
    <citation type="journal article" date="2020" name="Nature">
        <title>Giant virus diversity and host interactions through global metagenomics.</title>
        <authorList>
            <person name="Schulz F."/>
            <person name="Roux S."/>
            <person name="Paez-Espino D."/>
            <person name="Jungbluth S."/>
            <person name="Walsh D.A."/>
            <person name="Denef V.J."/>
            <person name="McMahon K.D."/>
            <person name="Konstantinidis K.T."/>
            <person name="Eloe-Fadrosh E.A."/>
            <person name="Kyrpides N.C."/>
            <person name="Woyke T."/>
        </authorList>
    </citation>
    <scope>NUCLEOTIDE SEQUENCE</scope>
    <source>
        <strain evidence="1">GVMAG-M-3300023174-24</strain>
    </source>
</reference>